<dbReference type="GO" id="GO:0003796">
    <property type="term" value="F:lysozyme activity"/>
    <property type="evidence" value="ECO:0007669"/>
    <property type="project" value="UniProtKB-EC"/>
</dbReference>
<keyword evidence="5" id="KW-0378">Hydrolase</keyword>
<keyword evidence="7 9" id="KW-1015">Disulfide bond</keyword>
<keyword evidence="6" id="KW-0044">Antibiotic</keyword>
<proteinExistence type="predicted"/>
<dbReference type="SUPFAM" id="SSF53955">
    <property type="entry name" value="Lysozyme-like"/>
    <property type="match status" value="1"/>
</dbReference>
<keyword evidence="12" id="KW-1185">Reference proteome</keyword>
<feature type="disulfide bond" evidence="9">
    <location>
        <begin position="62"/>
        <end position="67"/>
    </location>
</feature>
<feature type="signal peptide" evidence="10">
    <location>
        <begin position="1"/>
        <end position="30"/>
    </location>
</feature>
<feature type="disulfide bond" evidence="9">
    <location>
        <begin position="99"/>
        <end position="105"/>
    </location>
</feature>
<name>A0A182QAL9_9DIPT</name>
<dbReference type="Proteomes" id="UP000075886">
    <property type="component" value="Unassembled WGS sequence"/>
</dbReference>
<dbReference type="InterPro" id="IPR023346">
    <property type="entry name" value="Lysozyme-like_dom_sf"/>
</dbReference>
<reference evidence="12" key="1">
    <citation type="submission" date="2014-01" db="EMBL/GenBank/DDBJ databases">
        <title>The Genome Sequence of Anopheles farauti FAR1 (V2).</title>
        <authorList>
            <consortium name="The Broad Institute Genomics Platform"/>
            <person name="Neafsey D.E."/>
            <person name="Besansky N."/>
            <person name="Howell P."/>
            <person name="Walton C."/>
            <person name="Young S.K."/>
            <person name="Zeng Q."/>
            <person name="Gargeya S."/>
            <person name="Fitzgerald M."/>
            <person name="Haas B."/>
            <person name="Abouelleil A."/>
            <person name="Allen A.W."/>
            <person name="Alvarado L."/>
            <person name="Arachchi H.M."/>
            <person name="Berlin A.M."/>
            <person name="Chapman S.B."/>
            <person name="Gainer-Dewar J."/>
            <person name="Goldberg J."/>
            <person name="Griggs A."/>
            <person name="Gujja S."/>
            <person name="Hansen M."/>
            <person name="Howarth C."/>
            <person name="Imamovic A."/>
            <person name="Ireland A."/>
            <person name="Larimer J."/>
            <person name="McCowan C."/>
            <person name="Murphy C."/>
            <person name="Pearson M."/>
            <person name="Poon T.W."/>
            <person name="Priest M."/>
            <person name="Roberts A."/>
            <person name="Saif S."/>
            <person name="Shea T."/>
            <person name="Sisk P."/>
            <person name="Sykes S."/>
            <person name="Wortman J."/>
            <person name="Nusbaum C."/>
            <person name="Birren B."/>
        </authorList>
    </citation>
    <scope>NUCLEOTIDE SEQUENCE [LARGE SCALE GENOMIC DNA]</scope>
    <source>
        <strain evidence="12">FAR1</strain>
    </source>
</reference>
<dbReference type="PANTHER" id="PTHR11195">
    <property type="entry name" value="DESTABILASE-RELATED"/>
    <property type="match status" value="1"/>
</dbReference>
<dbReference type="CDD" id="cd16890">
    <property type="entry name" value="lyz_i"/>
    <property type="match status" value="1"/>
</dbReference>
<dbReference type="GO" id="GO:0031640">
    <property type="term" value="P:killing of cells of another organism"/>
    <property type="evidence" value="ECO:0007669"/>
    <property type="project" value="UniProtKB-KW"/>
</dbReference>
<comment type="catalytic activity">
    <reaction evidence="1">
        <text>Hydrolysis of (1-&gt;4)-beta-linkages between N-acetylmuramic acid and N-acetyl-D-glucosamine residues in a peptidoglycan and between N-acetyl-D-glucosamine residues in chitodextrins.</text>
        <dbReference type="EC" id="3.2.1.17"/>
    </reaction>
</comment>
<feature type="chain" id="PRO_5046136234" description="lysozyme" evidence="10">
    <location>
        <begin position="31"/>
        <end position="165"/>
    </location>
</feature>
<dbReference type="VEuPathDB" id="VectorBase:AFAF006373"/>
<evidence type="ECO:0000256" key="1">
    <source>
        <dbReference type="ARBA" id="ARBA00000632"/>
    </source>
</evidence>
<evidence type="ECO:0000256" key="4">
    <source>
        <dbReference type="ARBA" id="ARBA00022638"/>
    </source>
</evidence>
<dbReference type="EC" id="3.2.1.17" evidence="2"/>
<dbReference type="Pfam" id="PF05497">
    <property type="entry name" value="Destabilase"/>
    <property type="match status" value="1"/>
</dbReference>
<evidence type="ECO:0000256" key="6">
    <source>
        <dbReference type="ARBA" id="ARBA00023022"/>
    </source>
</evidence>
<evidence type="ECO:0000256" key="8">
    <source>
        <dbReference type="ARBA" id="ARBA00023295"/>
    </source>
</evidence>
<dbReference type="GO" id="GO:0042742">
    <property type="term" value="P:defense response to bacterium"/>
    <property type="evidence" value="ECO:0007669"/>
    <property type="project" value="UniProtKB-KW"/>
</dbReference>
<dbReference type="PROSITE" id="PS51909">
    <property type="entry name" value="LYSOZYME_I"/>
    <property type="match status" value="1"/>
</dbReference>
<feature type="disulfide bond" evidence="9">
    <location>
        <begin position="45"/>
        <end position="129"/>
    </location>
</feature>
<feature type="disulfide bond" evidence="9">
    <location>
        <begin position="50"/>
        <end position="56"/>
    </location>
</feature>
<dbReference type="InterPro" id="IPR008597">
    <property type="entry name" value="Invert_lysozyme"/>
</dbReference>
<protein>
    <recommendedName>
        <fullName evidence="2">lysozyme</fullName>
        <ecNumber evidence="2">3.2.1.17</ecNumber>
    </recommendedName>
</protein>
<keyword evidence="10" id="KW-0732">Signal</keyword>
<evidence type="ECO:0000256" key="3">
    <source>
        <dbReference type="ARBA" id="ARBA00022529"/>
    </source>
</evidence>
<keyword evidence="3" id="KW-0929">Antimicrobial</keyword>
<dbReference type="PANTHER" id="PTHR11195:SF13">
    <property type="entry name" value="INVERTEBRATE-TYPE LYSOZYME 2-RELATED"/>
    <property type="match status" value="1"/>
</dbReference>
<evidence type="ECO:0000313" key="11">
    <source>
        <dbReference type="EnsemblMetazoa" id="AFAF006373-PA"/>
    </source>
</evidence>
<accession>A0A182QAL9</accession>
<keyword evidence="8" id="KW-0326">Glycosidase</keyword>
<keyword evidence="4" id="KW-0081">Bacteriolytic enzyme</keyword>
<evidence type="ECO:0000256" key="2">
    <source>
        <dbReference type="ARBA" id="ARBA00012732"/>
    </source>
</evidence>
<evidence type="ECO:0000256" key="7">
    <source>
        <dbReference type="ARBA" id="ARBA00023157"/>
    </source>
</evidence>
<evidence type="ECO:0000256" key="9">
    <source>
        <dbReference type="PIRSR" id="PIRSR608597-3"/>
    </source>
</evidence>
<dbReference type="Gene3D" id="1.10.530.10">
    <property type="match status" value="1"/>
</dbReference>
<organism evidence="11 12">
    <name type="scientific">Anopheles farauti</name>
    <dbReference type="NCBI Taxonomy" id="69004"/>
    <lineage>
        <taxon>Eukaryota</taxon>
        <taxon>Metazoa</taxon>
        <taxon>Ecdysozoa</taxon>
        <taxon>Arthropoda</taxon>
        <taxon>Hexapoda</taxon>
        <taxon>Insecta</taxon>
        <taxon>Pterygota</taxon>
        <taxon>Neoptera</taxon>
        <taxon>Endopterygota</taxon>
        <taxon>Diptera</taxon>
        <taxon>Nematocera</taxon>
        <taxon>Culicoidea</taxon>
        <taxon>Culicidae</taxon>
        <taxon>Anophelinae</taxon>
        <taxon>Anopheles</taxon>
    </lineage>
</organism>
<dbReference type="AlphaFoldDB" id="A0A182QAL9"/>
<sequence length="165" mass="18261">MVIGVNHFNIMAQFSCFVFWSVLLLPLVLQSEVNGIFLSNLNATCFRCLCEASTGCSTSTTCRQSYCGPFSISRAYWMDAGRLVLPADDPTRWGAFEDCANDYACATGIVTQYMEKYGTDCNGDGLVDCVDYTMLHVNGGPRCHGALGGTFANRFYQCLRQAQRY</sequence>
<dbReference type="EMBL" id="AXCN02002226">
    <property type="status" value="NOT_ANNOTATED_CDS"/>
    <property type="molecule type" value="Genomic_DNA"/>
</dbReference>
<dbReference type="EnsemblMetazoa" id="AFAF006373-RA">
    <property type="protein sequence ID" value="AFAF006373-PA"/>
    <property type="gene ID" value="AFAF006373"/>
</dbReference>
<evidence type="ECO:0000313" key="12">
    <source>
        <dbReference type="Proteomes" id="UP000075886"/>
    </source>
</evidence>
<evidence type="ECO:0000256" key="10">
    <source>
        <dbReference type="SAM" id="SignalP"/>
    </source>
</evidence>
<evidence type="ECO:0000256" key="5">
    <source>
        <dbReference type="ARBA" id="ARBA00022801"/>
    </source>
</evidence>
<reference evidence="11" key="2">
    <citation type="submission" date="2020-05" db="UniProtKB">
        <authorList>
            <consortium name="EnsemblMetazoa"/>
        </authorList>
    </citation>
    <scope>IDENTIFICATION</scope>
    <source>
        <strain evidence="11">FAR1</strain>
    </source>
</reference>
<dbReference type="STRING" id="69004.A0A182QAL9"/>